<proteinExistence type="predicted"/>
<name>A0A919GF25_9ACTN</name>
<reference evidence="1" key="2">
    <citation type="submission" date="2020-09" db="EMBL/GenBank/DDBJ databases">
        <authorList>
            <person name="Sun Q."/>
            <person name="Ohkuma M."/>
        </authorList>
    </citation>
    <scope>NUCLEOTIDE SEQUENCE</scope>
    <source>
        <strain evidence="1">JCM 4646</strain>
    </source>
</reference>
<sequence>MSNPVPPGLSIAELTAEAAELMRSAALSTSRSSHPGLVHPSDAAETAAALAGLTARLPELLDVLAGFLSSEQAAGRIGPGPGEDPGAGAGYDALRAARDAREQLYEAGRTAALLAESLASAAVVLAPLGSAVPLGRPAEPHV</sequence>
<accession>A0A919GF25</accession>
<comment type="caution">
    <text evidence="1">The sequence shown here is derived from an EMBL/GenBank/DDBJ whole genome shotgun (WGS) entry which is preliminary data.</text>
</comment>
<protein>
    <submittedName>
        <fullName evidence="1">Uncharacterized protein</fullName>
    </submittedName>
</protein>
<dbReference type="GeneID" id="95357394"/>
<dbReference type="RefSeq" id="WP_190215064.1">
    <property type="nucleotide sequence ID" value="NZ_BNBO01000067.1"/>
</dbReference>
<organism evidence="1 2">
    <name type="scientific">Kitasatospora indigofera</name>
    <dbReference type="NCBI Taxonomy" id="67307"/>
    <lineage>
        <taxon>Bacteria</taxon>
        <taxon>Bacillati</taxon>
        <taxon>Actinomycetota</taxon>
        <taxon>Actinomycetes</taxon>
        <taxon>Kitasatosporales</taxon>
        <taxon>Streptomycetaceae</taxon>
        <taxon>Kitasatospora</taxon>
    </lineage>
</organism>
<dbReference type="EMBL" id="BNBO01000067">
    <property type="protein sequence ID" value="GHH83677.1"/>
    <property type="molecule type" value="Genomic_DNA"/>
</dbReference>
<dbReference type="AlphaFoldDB" id="A0A919GF25"/>
<reference evidence="1" key="1">
    <citation type="journal article" date="2014" name="Int. J. Syst. Evol. Microbiol.">
        <title>Complete genome sequence of Corynebacterium casei LMG S-19264T (=DSM 44701T), isolated from a smear-ripened cheese.</title>
        <authorList>
            <consortium name="US DOE Joint Genome Institute (JGI-PGF)"/>
            <person name="Walter F."/>
            <person name="Albersmeier A."/>
            <person name="Kalinowski J."/>
            <person name="Ruckert C."/>
        </authorList>
    </citation>
    <scope>NUCLEOTIDE SEQUENCE</scope>
    <source>
        <strain evidence="1">JCM 4646</strain>
    </source>
</reference>
<evidence type="ECO:0000313" key="1">
    <source>
        <dbReference type="EMBL" id="GHH83677.1"/>
    </source>
</evidence>
<dbReference type="Proteomes" id="UP000617734">
    <property type="component" value="Unassembled WGS sequence"/>
</dbReference>
<gene>
    <name evidence="1" type="ORF">GCM10018781_71390</name>
</gene>
<keyword evidence="2" id="KW-1185">Reference proteome</keyword>
<evidence type="ECO:0000313" key="2">
    <source>
        <dbReference type="Proteomes" id="UP000617734"/>
    </source>
</evidence>